<accession>A0A482T198</accession>
<dbReference type="CDD" id="cd07477">
    <property type="entry name" value="Peptidases_S8_Subtilisin_subset"/>
    <property type="match status" value="1"/>
</dbReference>
<dbReference type="InterPro" id="IPR036852">
    <property type="entry name" value="Peptidase_S8/S53_dom_sf"/>
</dbReference>
<protein>
    <submittedName>
        <fullName evidence="9">Serine protease</fullName>
    </submittedName>
</protein>
<dbReference type="PANTHER" id="PTHR43806:SF11">
    <property type="entry name" value="CEREVISIN-RELATED"/>
    <property type="match status" value="1"/>
</dbReference>
<feature type="active site" description="Charge relay system" evidence="6">
    <location>
        <position position="174"/>
    </location>
</feature>
<dbReference type="PROSITE" id="PS00137">
    <property type="entry name" value="SUBTILASE_HIS"/>
    <property type="match status" value="1"/>
</dbReference>
<dbReference type="Proteomes" id="UP000294028">
    <property type="component" value="Unassembled WGS sequence"/>
</dbReference>
<dbReference type="InterPro" id="IPR015500">
    <property type="entry name" value="Peptidase_S8_subtilisin-rel"/>
</dbReference>
<evidence type="ECO:0000313" key="10">
    <source>
        <dbReference type="Proteomes" id="UP000294028"/>
    </source>
</evidence>
<dbReference type="GO" id="GO:0046872">
    <property type="term" value="F:metal ion binding"/>
    <property type="evidence" value="ECO:0007669"/>
    <property type="project" value="UniProtKB-KW"/>
</dbReference>
<dbReference type="EMBL" id="RZHH01000003">
    <property type="protein sequence ID" value="RYJ08460.1"/>
    <property type="molecule type" value="Genomic_DNA"/>
</dbReference>
<dbReference type="RefSeq" id="WP_129786363.1">
    <property type="nucleotide sequence ID" value="NZ_RZHH01000003.1"/>
</dbReference>
<evidence type="ECO:0000256" key="1">
    <source>
        <dbReference type="ARBA" id="ARBA00011073"/>
    </source>
</evidence>
<dbReference type="InterPro" id="IPR023828">
    <property type="entry name" value="Peptidase_S8_Ser-AS"/>
</dbReference>
<evidence type="ECO:0000256" key="5">
    <source>
        <dbReference type="ARBA" id="ARBA00022825"/>
    </source>
</evidence>
<dbReference type="PROSITE" id="PS51892">
    <property type="entry name" value="SUBTILASE"/>
    <property type="match status" value="1"/>
</dbReference>
<comment type="caution">
    <text evidence="9">The sequence shown here is derived from an EMBL/GenBank/DDBJ whole genome shotgun (WGS) entry which is preliminary data.</text>
</comment>
<dbReference type="PROSITE" id="PS00136">
    <property type="entry name" value="SUBTILASE_ASP"/>
    <property type="match status" value="1"/>
</dbReference>
<dbReference type="Gene3D" id="3.40.50.200">
    <property type="entry name" value="Peptidase S8/S53 domain"/>
    <property type="match status" value="1"/>
</dbReference>
<evidence type="ECO:0000256" key="2">
    <source>
        <dbReference type="ARBA" id="ARBA00022670"/>
    </source>
</evidence>
<reference evidence="9 10" key="1">
    <citation type="submission" date="2018-12" db="EMBL/GenBank/DDBJ databases">
        <title>Genome analysis provides insights into bioremediation potentialities of Halogeometricum borinquense strain N11.</title>
        <authorList>
            <person name="Najjari A."/>
            <person name="Youssef N."/>
            <person name="Fhoula I."/>
            <person name="Ben Dhia O."/>
            <person name="Mahjoubi M."/>
            <person name="Ouzari H.I."/>
            <person name="Cherif A."/>
        </authorList>
    </citation>
    <scope>NUCLEOTIDE SEQUENCE [LARGE SCALE GENOMIC DNA]</scope>
    <source>
        <strain evidence="9 10">N11</strain>
    </source>
</reference>
<keyword evidence="3" id="KW-0479">Metal-binding</keyword>
<feature type="domain" description="Peptidase S8/S53" evidence="8">
    <location>
        <begin position="129"/>
        <end position="371"/>
    </location>
</feature>
<keyword evidence="4 6" id="KW-0378">Hydrolase</keyword>
<dbReference type="PROSITE" id="PS00138">
    <property type="entry name" value="SUBTILASE_SER"/>
    <property type="match status" value="1"/>
</dbReference>
<evidence type="ECO:0000256" key="4">
    <source>
        <dbReference type="ARBA" id="ARBA00022801"/>
    </source>
</evidence>
<evidence type="ECO:0000256" key="6">
    <source>
        <dbReference type="PROSITE-ProRule" id="PRU01240"/>
    </source>
</evidence>
<sequence length="594" mass="61593">MKTGQTPTELSRRSLLNTVGIGIASTGFIGTGSAQETSDNSRHVVGTKSRYGVDVAGQRADAVDKEIDFGKRGKAVVGDFSDEALAELESRDDVRYVERDVTVQTLGQSLPWGCTKVEADTTIRAGETGTGADVAVLDTGIESTHPDLTRTLGEGYAVVDSDRGEEPWNDDHTHGTHCAGTIGAVNNGQGVVGVAPGVTLHAIKALNGDGSGTGGDIAEGIRWAADQGYDVLSMSIGATSPSSVIEDAVKYAYDKGVLLVAAAGNEGPCDDCIHYPAAYDDVVAVSSTTIDDELSEFSSTGPEVDIAAPGSDITSTVIGGGYRAFSGTSMATPHVSGVGAVLMANGASNTEARKRLTETAEDIGLDQNEMGAGRLDAKAAILGDSDGGDGGSNAFEVVTTNASDVSQTSATLGGDLTGLGDYSSATVGVEYWVDGAEHDSATTVEVGSESSAGTFTTTVEELEADTDYQFRAYATADDDTVTGSAVAFSTSEPAEAPVVKTLSPTDIEHEEAELRGEVVSLGDADEVTPGFICWEKGDQDDAEYIEDFDTDEPEEFDEDIEDLDDGETYVAVATVTTPDGHRIEGNRITFVTAE</sequence>
<proteinExistence type="inferred from homology"/>
<dbReference type="AlphaFoldDB" id="A0A482T198"/>
<dbReference type="InterPro" id="IPR050131">
    <property type="entry name" value="Peptidase_S8_subtilisin-like"/>
</dbReference>
<dbReference type="GO" id="GO:0005615">
    <property type="term" value="C:extracellular space"/>
    <property type="evidence" value="ECO:0007669"/>
    <property type="project" value="TreeGrafter"/>
</dbReference>
<dbReference type="InterPro" id="IPR022398">
    <property type="entry name" value="Peptidase_S8_His-AS"/>
</dbReference>
<gene>
    <name evidence="9" type="ORF">ELS19_18200</name>
</gene>
<feature type="active site" description="Charge relay system" evidence="6">
    <location>
        <position position="329"/>
    </location>
</feature>
<dbReference type="GO" id="GO:0004252">
    <property type="term" value="F:serine-type endopeptidase activity"/>
    <property type="evidence" value="ECO:0007669"/>
    <property type="project" value="UniProtKB-UniRule"/>
</dbReference>
<dbReference type="SUPFAM" id="SSF52743">
    <property type="entry name" value="Subtilisin-like"/>
    <property type="match status" value="1"/>
</dbReference>
<comment type="similarity">
    <text evidence="1 6 7">Belongs to the peptidase S8 family.</text>
</comment>
<keyword evidence="5 6" id="KW-0720">Serine protease</keyword>
<dbReference type="Pfam" id="PF00082">
    <property type="entry name" value="Peptidase_S8"/>
    <property type="match status" value="1"/>
</dbReference>
<dbReference type="InterPro" id="IPR034202">
    <property type="entry name" value="Subtilisin_Carlsberg-like"/>
</dbReference>
<keyword evidence="2 6" id="KW-0645">Protease</keyword>
<name>A0A482T198_9EURY</name>
<dbReference type="PANTHER" id="PTHR43806">
    <property type="entry name" value="PEPTIDASE S8"/>
    <property type="match status" value="1"/>
</dbReference>
<dbReference type="InterPro" id="IPR000209">
    <property type="entry name" value="Peptidase_S8/S53_dom"/>
</dbReference>
<dbReference type="InterPro" id="IPR023827">
    <property type="entry name" value="Peptidase_S8_Asp-AS"/>
</dbReference>
<evidence type="ECO:0000259" key="8">
    <source>
        <dbReference type="Pfam" id="PF00082"/>
    </source>
</evidence>
<organism evidence="9 10">
    <name type="scientific">Halogeometricum borinquense</name>
    <dbReference type="NCBI Taxonomy" id="60847"/>
    <lineage>
        <taxon>Archaea</taxon>
        <taxon>Methanobacteriati</taxon>
        <taxon>Methanobacteriota</taxon>
        <taxon>Stenosarchaea group</taxon>
        <taxon>Halobacteria</taxon>
        <taxon>Halobacteriales</taxon>
        <taxon>Haloferacaceae</taxon>
        <taxon>Halogeometricum</taxon>
    </lineage>
</organism>
<dbReference type="PRINTS" id="PR00723">
    <property type="entry name" value="SUBTILISIN"/>
</dbReference>
<evidence type="ECO:0000256" key="3">
    <source>
        <dbReference type="ARBA" id="ARBA00022723"/>
    </source>
</evidence>
<dbReference type="GO" id="GO:0006508">
    <property type="term" value="P:proteolysis"/>
    <property type="evidence" value="ECO:0007669"/>
    <property type="project" value="UniProtKB-KW"/>
</dbReference>
<evidence type="ECO:0000313" key="9">
    <source>
        <dbReference type="EMBL" id="RYJ08460.1"/>
    </source>
</evidence>
<feature type="active site" description="Charge relay system" evidence="6">
    <location>
        <position position="138"/>
    </location>
</feature>
<evidence type="ECO:0000256" key="7">
    <source>
        <dbReference type="RuleBase" id="RU003355"/>
    </source>
</evidence>